<dbReference type="Proteomes" id="UP001165064">
    <property type="component" value="Unassembled WGS sequence"/>
</dbReference>
<evidence type="ECO:0000313" key="1">
    <source>
        <dbReference type="EMBL" id="GMF05193.1"/>
    </source>
</evidence>
<reference evidence="1" key="1">
    <citation type="submission" date="2023-04" db="EMBL/GenBank/DDBJ databases">
        <title>Ambrosiozyma monospora NBRC 10751.</title>
        <authorList>
            <person name="Ichikawa N."/>
            <person name="Sato H."/>
            <person name="Tonouchi N."/>
        </authorList>
    </citation>
    <scope>NUCLEOTIDE SEQUENCE</scope>
    <source>
        <strain evidence="1">NBRC 10751</strain>
    </source>
</reference>
<sequence>MLSSSVTPFVKQFTDGLPLEIKCQILGVVAYDYFAVIPRLKVDESLFPEPHFQRFLMLVLSRSIRIEIALDDDDVWSLNEMRSDDPDVLTLLQFGCRKVSTNGGGGWIDIDWIEYANKLEFITLLNFEITSLYLLAEIMDLSQLHRLTTIKLDMKDGIDTQGGGYKKTIENLKSWFSCGRKNFNK</sequence>
<name>A0ACB5U944_AMBMO</name>
<evidence type="ECO:0000313" key="2">
    <source>
        <dbReference type="Proteomes" id="UP001165064"/>
    </source>
</evidence>
<gene>
    <name evidence="1" type="ORF">Amon02_001224800</name>
</gene>
<accession>A0ACB5U944</accession>
<organism evidence="1 2">
    <name type="scientific">Ambrosiozyma monospora</name>
    <name type="common">Yeast</name>
    <name type="synonym">Endomycopsis monosporus</name>
    <dbReference type="NCBI Taxonomy" id="43982"/>
    <lineage>
        <taxon>Eukaryota</taxon>
        <taxon>Fungi</taxon>
        <taxon>Dikarya</taxon>
        <taxon>Ascomycota</taxon>
        <taxon>Saccharomycotina</taxon>
        <taxon>Pichiomycetes</taxon>
        <taxon>Pichiales</taxon>
        <taxon>Pichiaceae</taxon>
        <taxon>Ambrosiozyma</taxon>
    </lineage>
</organism>
<comment type="caution">
    <text evidence="1">The sequence shown here is derived from an EMBL/GenBank/DDBJ whole genome shotgun (WGS) entry which is preliminary data.</text>
</comment>
<dbReference type="EMBL" id="BSXS01014255">
    <property type="protein sequence ID" value="GMF05193.1"/>
    <property type="molecule type" value="Genomic_DNA"/>
</dbReference>
<protein>
    <submittedName>
        <fullName evidence="1">Unnamed protein product</fullName>
    </submittedName>
</protein>
<proteinExistence type="predicted"/>
<keyword evidence="2" id="KW-1185">Reference proteome</keyword>